<dbReference type="Gene3D" id="1.10.260.40">
    <property type="entry name" value="lambda repressor-like DNA-binding domains"/>
    <property type="match status" value="1"/>
</dbReference>
<feature type="compositionally biased region" description="Polar residues" evidence="1">
    <location>
        <begin position="157"/>
        <end position="171"/>
    </location>
</feature>
<keyword evidence="4" id="KW-1185">Reference proteome</keyword>
<dbReference type="Pfam" id="PF13413">
    <property type="entry name" value="HTH_25"/>
    <property type="match status" value="1"/>
</dbReference>
<keyword evidence="2" id="KW-1133">Transmembrane helix</keyword>
<evidence type="ECO:0000313" key="3">
    <source>
        <dbReference type="EMBL" id="AJF05998.1"/>
    </source>
</evidence>
<evidence type="ECO:0008006" key="5">
    <source>
        <dbReference type="Google" id="ProtNLM"/>
    </source>
</evidence>
<dbReference type="GO" id="GO:0003677">
    <property type="term" value="F:DNA binding"/>
    <property type="evidence" value="ECO:0007669"/>
    <property type="project" value="InterPro"/>
</dbReference>
<dbReference type="InterPro" id="IPR050400">
    <property type="entry name" value="Bact_Cytoskel_RodZ"/>
</dbReference>
<feature type="transmembrane region" description="Helical" evidence="2">
    <location>
        <begin position="109"/>
        <end position="129"/>
    </location>
</feature>
<dbReference type="InterPro" id="IPR010982">
    <property type="entry name" value="Lambda_DNA-bd_dom_sf"/>
</dbReference>
<dbReference type="EMBL" id="CP010311">
    <property type="protein sequence ID" value="AJF05998.1"/>
    <property type="molecule type" value="Genomic_DNA"/>
</dbReference>
<sequence length="293" mass="32464">MSETEFYGDILKNRRRERQLSLDDVARQTRMRTAFLEALEEGRFEEFPAETYVKGFLRNYSEFLGLDSETLLDVYQQQRPAVADVDSELRRIETGLVQPVQRSSPRRSLLLFLFITVLILIGLAIGYFLTQKPGVVGLLPESQVPVDAPGTVDPVQNRASPPSSDAGTVTETEGEARTEVTNPVEDLPSIVSPATPALINEDPASAPADFFSPPPVAPGAALKIRAVAATQLEVAIDQRPRQHYELREGSVLAWRIQQQAELIVEQPEAVNLELDDKPLDFDNNSKILIITGE</sequence>
<dbReference type="Proteomes" id="UP000035036">
    <property type="component" value="Chromosome"/>
</dbReference>
<dbReference type="CDD" id="cd00093">
    <property type="entry name" value="HTH_XRE"/>
    <property type="match status" value="1"/>
</dbReference>
<dbReference type="PANTHER" id="PTHR34475:SF1">
    <property type="entry name" value="CYTOSKELETON PROTEIN RODZ"/>
    <property type="match status" value="1"/>
</dbReference>
<dbReference type="PANTHER" id="PTHR34475">
    <property type="match status" value="1"/>
</dbReference>
<evidence type="ECO:0000256" key="1">
    <source>
        <dbReference type="SAM" id="MobiDB-lite"/>
    </source>
</evidence>
<feature type="region of interest" description="Disordered" evidence="1">
    <location>
        <begin position="148"/>
        <end position="180"/>
    </location>
</feature>
<dbReference type="AlphaFoldDB" id="A0A0B5FFB3"/>
<evidence type="ECO:0000256" key="2">
    <source>
        <dbReference type="SAM" id="Phobius"/>
    </source>
</evidence>
<accession>A0A0B5FFB3</accession>
<reference evidence="3 4" key="1">
    <citation type="journal article" date="2015" name="Genome Announc.">
        <title>Genomes of Geoalkalibacter ferrihydriticus Z-0531T and Geoalkalibacter subterraneus Red1T, Two Haloalkaliphilic Metal-Reducing Deltaproteobacteria.</title>
        <authorList>
            <person name="Badalamenti J.P."/>
            <person name="Krajmalnik-Brown R."/>
            <person name="Torres C.I."/>
            <person name="Bond D.R."/>
        </authorList>
    </citation>
    <scope>NUCLEOTIDE SEQUENCE [LARGE SCALE GENOMIC DNA]</scope>
    <source>
        <strain evidence="3 4">Red1</strain>
    </source>
</reference>
<evidence type="ECO:0000313" key="4">
    <source>
        <dbReference type="Proteomes" id="UP000035036"/>
    </source>
</evidence>
<gene>
    <name evidence="3" type="ORF">GSUB_04690</name>
</gene>
<protein>
    <recommendedName>
        <fullName evidence="5">DUF4115 domain-containing protein</fullName>
    </recommendedName>
</protein>
<dbReference type="InterPro" id="IPR001387">
    <property type="entry name" value="Cro/C1-type_HTH"/>
</dbReference>
<dbReference type="OrthoDB" id="9797543at2"/>
<dbReference type="KEGG" id="gsb:GSUB_04690"/>
<dbReference type="RefSeq" id="WP_040199445.1">
    <property type="nucleotide sequence ID" value="NZ_CP010311.1"/>
</dbReference>
<name>A0A0B5FFB3_9BACT</name>
<dbReference type="HOGENOM" id="CLU_047530_1_2_7"/>
<dbReference type="STRING" id="483547.GSUB_04690"/>
<keyword evidence="2" id="KW-0812">Transmembrane</keyword>
<organism evidence="3 4">
    <name type="scientific">Geoalkalibacter subterraneus</name>
    <dbReference type="NCBI Taxonomy" id="483547"/>
    <lineage>
        <taxon>Bacteria</taxon>
        <taxon>Pseudomonadati</taxon>
        <taxon>Thermodesulfobacteriota</taxon>
        <taxon>Desulfuromonadia</taxon>
        <taxon>Desulfuromonadales</taxon>
        <taxon>Geoalkalibacteraceae</taxon>
        <taxon>Geoalkalibacter</taxon>
    </lineage>
</organism>
<proteinExistence type="predicted"/>
<keyword evidence="2" id="KW-0472">Membrane</keyword>